<keyword evidence="1" id="KW-0732">Signal</keyword>
<reference evidence="2 3" key="1">
    <citation type="submission" date="2016-11" db="EMBL/GenBank/DDBJ databases">
        <authorList>
            <person name="Jaros S."/>
            <person name="Januszkiewicz K."/>
            <person name="Wedrychowicz H."/>
        </authorList>
    </citation>
    <scope>NUCLEOTIDE SEQUENCE [LARGE SCALE GENOMIC DNA]</scope>
    <source>
        <strain evidence="2 3">GAS86</strain>
    </source>
</reference>
<dbReference type="Proteomes" id="UP000184693">
    <property type="component" value="Unassembled WGS sequence"/>
</dbReference>
<feature type="chain" id="PRO_5012975221" description="DUF4148 domain-containing protein" evidence="1">
    <location>
        <begin position="23"/>
        <end position="99"/>
    </location>
</feature>
<protein>
    <recommendedName>
        <fullName evidence="4">DUF4148 domain-containing protein</fullName>
    </recommendedName>
</protein>
<dbReference type="Pfam" id="PF13663">
    <property type="entry name" value="DUF4148"/>
    <property type="match status" value="1"/>
</dbReference>
<dbReference type="InterPro" id="IPR025421">
    <property type="entry name" value="DUF4148"/>
</dbReference>
<evidence type="ECO:0000313" key="2">
    <source>
        <dbReference type="EMBL" id="SIO07836.1"/>
    </source>
</evidence>
<dbReference type="RefSeq" id="WP_074264489.1">
    <property type="nucleotide sequence ID" value="NZ_FSRM01000001.1"/>
</dbReference>
<dbReference type="OrthoDB" id="9893096at2"/>
<feature type="signal peptide" evidence="1">
    <location>
        <begin position="1"/>
        <end position="22"/>
    </location>
</feature>
<proteinExistence type="predicted"/>
<evidence type="ECO:0008006" key="4">
    <source>
        <dbReference type="Google" id="ProtNLM"/>
    </source>
</evidence>
<accession>A0A1N6GJZ0</accession>
<sequence length="99" mass="11095">MKLHLHAIASTILMTASVAAMAAPTLTPQECNDYPFVQPAGDLTHAQVMQNLKELEDVGYRPAPADPYYPRRIERAEKKLQVEYRRDCMHGNRSGNING</sequence>
<organism evidence="2 3">
    <name type="scientific">Paraburkholderia phenazinium</name>
    <dbReference type="NCBI Taxonomy" id="60549"/>
    <lineage>
        <taxon>Bacteria</taxon>
        <taxon>Pseudomonadati</taxon>
        <taxon>Pseudomonadota</taxon>
        <taxon>Betaproteobacteria</taxon>
        <taxon>Burkholderiales</taxon>
        <taxon>Burkholderiaceae</taxon>
        <taxon>Paraburkholderia</taxon>
    </lineage>
</organism>
<evidence type="ECO:0000256" key="1">
    <source>
        <dbReference type="SAM" id="SignalP"/>
    </source>
</evidence>
<evidence type="ECO:0000313" key="3">
    <source>
        <dbReference type="Proteomes" id="UP000184693"/>
    </source>
</evidence>
<dbReference type="EMBL" id="FSRM01000001">
    <property type="protein sequence ID" value="SIO07836.1"/>
    <property type="molecule type" value="Genomic_DNA"/>
</dbReference>
<name>A0A1N6GJZ0_9BURK</name>
<dbReference type="AlphaFoldDB" id="A0A1N6GJZ0"/>
<gene>
    <name evidence="2" type="ORF">SAMN05444168_2461</name>
</gene>